<dbReference type="RefSeq" id="WP_388036616.1">
    <property type="nucleotide sequence ID" value="NZ_JBHUEK010000010.1"/>
</dbReference>
<gene>
    <name evidence="2" type="ORF">ACFSFW_07215</name>
</gene>
<name>A0ABW4MKY2_9BACI</name>
<evidence type="ECO:0000313" key="2">
    <source>
        <dbReference type="EMBL" id="MFD1778453.1"/>
    </source>
</evidence>
<reference evidence="3" key="1">
    <citation type="journal article" date="2019" name="Int. J. Syst. Evol. Microbiol.">
        <title>The Global Catalogue of Microorganisms (GCM) 10K type strain sequencing project: providing services to taxonomists for standard genome sequencing and annotation.</title>
        <authorList>
            <consortium name="The Broad Institute Genomics Platform"/>
            <consortium name="The Broad Institute Genome Sequencing Center for Infectious Disease"/>
            <person name="Wu L."/>
            <person name="Ma J."/>
        </authorList>
    </citation>
    <scope>NUCLEOTIDE SEQUENCE [LARGE SCALE GENOMIC DNA]</scope>
    <source>
        <strain evidence="3">CCUG 15531</strain>
    </source>
</reference>
<keyword evidence="1" id="KW-0472">Membrane</keyword>
<organism evidence="2 3">
    <name type="scientific">Fredinandcohnia salidurans</name>
    <dbReference type="NCBI Taxonomy" id="2595041"/>
    <lineage>
        <taxon>Bacteria</taxon>
        <taxon>Bacillati</taxon>
        <taxon>Bacillota</taxon>
        <taxon>Bacilli</taxon>
        <taxon>Bacillales</taxon>
        <taxon>Bacillaceae</taxon>
        <taxon>Fredinandcohnia</taxon>
    </lineage>
</organism>
<comment type="caution">
    <text evidence="2">The sequence shown here is derived from an EMBL/GenBank/DDBJ whole genome shotgun (WGS) entry which is preliminary data.</text>
</comment>
<dbReference type="EMBL" id="JBHUEK010000010">
    <property type="protein sequence ID" value="MFD1778453.1"/>
    <property type="molecule type" value="Genomic_DNA"/>
</dbReference>
<keyword evidence="1" id="KW-1133">Transmembrane helix</keyword>
<evidence type="ECO:0000313" key="3">
    <source>
        <dbReference type="Proteomes" id="UP001597227"/>
    </source>
</evidence>
<feature type="transmembrane region" description="Helical" evidence="1">
    <location>
        <begin position="59"/>
        <end position="80"/>
    </location>
</feature>
<keyword evidence="1" id="KW-0812">Transmembrane</keyword>
<evidence type="ECO:0000256" key="1">
    <source>
        <dbReference type="SAM" id="Phobius"/>
    </source>
</evidence>
<dbReference type="Proteomes" id="UP001597227">
    <property type="component" value="Unassembled WGS sequence"/>
</dbReference>
<proteinExistence type="predicted"/>
<sequence>MEERMWYYWFTLIFCLAVVLMAIIIIPWIITALGIEAVRERKTKPKKNKKSKPSEDVKSFMKLTGALLAFAIVAVFLGYVSVPYIKDFPHVMQRDYSSEEGYIEYVDDVGKDWDNEVEVNGEWFESTKIKNKHVGRYMTFEYLPHTKLIVSYKFKE</sequence>
<protein>
    <submittedName>
        <fullName evidence="2">Uncharacterized protein</fullName>
    </submittedName>
</protein>
<feature type="transmembrane region" description="Helical" evidence="1">
    <location>
        <begin position="6"/>
        <end position="38"/>
    </location>
</feature>
<keyword evidence="3" id="KW-1185">Reference proteome</keyword>
<accession>A0ABW4MKY2</accession>